<evidence type="ECO:0000313" key="2">
    <source>
        <dbReference type="Proteomes" id="UP001151760"/>
    </source>
</evidence>
<organism evidence="1 2">
    <name type="scientific">Tanacetum coccineum</name>
    <dbReference type="NCBI Taxonomy" id="301880"/>
    <lineage>
        <taxon>Eukaryota</taxon>
        <taxon>Viridiplantae</taxon>
        <taxon>Streptophyta</taxon>
        <taxon>Embryophyta</taxon>
        <taxon>Tracheophyta</taxon>
        <taxon>Spermatophyta</taxon>
        <taxon>Magnoliopsida</taxon>
        <taxon>eudicotyledons</taxon>
        <taxon>Gunneridae</taxon>
        <taxon>Pentapetalae</taxon>
        <taxon>asterids</taxon>
        <taxon>campanulids</taxon>
        <taxon>Asterales</taxon>
        <taxon>Asteraceae</taxon>
        <taxon>Asteroideae</taxon>
        <taxon>Anthemideae</taxon>
        <taxon>Anthemidinae</taxon>
        <taxon>Tanacetum</taxon>
    </lineage>
</organism>
<name>A0ABQ5CZ94_9ASTR</name>
<reference evidence="1" key="2">
    <citation type="submission" date="2022-01" db="EMBL/GenBank/DDBJ databases">
        <authorList>
            <person name="Yamashiro T."/>
            <person name="Shiraishi A."/>
            <person name="Satake H."/>
            <person name="Nakayama K."/>
        </authorList>
    </citation>
    <scope>NUCLEOTIDE SEQUENCE</scope>
</reference>
<proteinExistence type="predicted"/>
<gene>
    <name evidence="1" type="ORF">Tco_0922256</name>
</gene>
<protein>
    <submittedName>
        <fullName evidence="1">Uncharacterized protein</fullName>
    </submittedName>
</protein>
<accession>A0ABQ5CZ94</accession>
<evidence type="ECO:0000313" key="1">
    <source>
        <dbReference type="EMBL" id="GJT31837.1"/>
    </source>
</evidence>
<reference evidence="1" key="1">
    <citation type="journal article" date="2022" name="Int. J. Mol. Sci.">
        <title>Draft Genome of Tanacetum Coccineum: Genomic Comparison of Closely Related Tanacetum-Family Plants.</title>
        <authorList>
            <person name="Yamashiro T."/>
            <person name="Shiraishi A."/>
            <person name="Nakayama K."/>
            <person name="Satake H."/>
        </authorList>
    </citation>
    <scope>NUCLEOTIDE SEQUENCE</scope>
</reference>
<sequence length="134" mass="15175">MLLINADDFDANDSIGDELNTAKLLLMANLSHYAMPSSEQSNVVNHLETEITSDSNIIPYSQYLIESQQVLSIRKQDSDRSSLEMCMCLKDHLDATDRIEHTLNLENSLDFEEEILDEEVLENEAIALSIVDRT</sequence>
<dbReference type="Proteomes" id="UP001151760">
    <property type="component" value="Unassembled WGS sequence"/>
</dbReference>
<keyword evidence="2" id="KW-1185">Reference proteome</keyword>
<dbReference type="EMBL" id="BQNB010014740">
    <property type="protein sequence ID" value="GJT31837.1"/>
    <property type="molecule type" value="Genomic_DNA"/>
</dbReference>
<comment type="caution">
    <text evidence="1">The sequence shown here is derived from an EMBL/GenBank/DDBJ whole genome shotgun (WGS) entry which is preliminary data.</text>
</comment>